<keyword evidence="18" id="KW-1185">Reference proteome</keyword>
<dbReference type="InterPro" id="IPR011009">
    <property type="entry name" value="Kinase-like_dom_sf"/>
</dbReference>
<evidence type="ECO:0000256" key="4">
    <source>
        <dbReference type="ARBA" id="ARBA00022527"/>
    </source>
</evidence>
<dbReference type="Pfam" id="PF00069">
    <property type="entry name" value="Pkinase"/>
    <property type="match status" value="1"/>
</dbReference>
<keyword evidence="10 16" id="KW-1133">Transmembrane helix</keyword>
<dbReference type="Pfam" id="PF03647">
    <property type="entry name" value="Tmemb_14"/>
    <property type="match status" value="2"/>
</dbReference>
<dbReference type="SUPFAM" id="SSF56112">
    <property type="entry name" value="Protein kinase-like (PK-like)"/>
    <property type="match status" value="1"/>
</dbReference>
<feature type="transmembrane region" description="Helical" evidence="16">
    <location>
        <begin position="658"/>
        <end position="679"/>
    </location>
</feature>
<proteinExistence type="inferred from homology"/>
<comment type="similarity">
    <text evidence="2">Belongs to the TMEM14 family.</text>
</comment>
<keyword evidence="9 14" id="KW-0067">ATP-binding</keyword>
<dbReference type="CDD" id="cd14066">
    <property type="entry name" value="STKc_IRAK"/>
    <property type="match status" value="1"/>
</dbReference>
<evidence type="ECO:0000256" key="13">
    <source>
        <dbReference type="ARBA" id="ARBA00048679"/>
    </source>
</evidence>
<evidence type="ECO:0000256" key="10">
    <source>
        <dbReference type="ARBA" id="ARBA00022989"/>
    </source>
</evidence>
<feature type="binding site" evidence="14">
    <location>
        <position position="176"/>
    </location>
    <ligand>
        <name>ATP</name>
        <dbReference type="ChEBI" id="CHEBI:30616"/>
    </ligand>
</feature>
<dbReference type="PROSITE" id="PS50011">
    <property type="entry name" value="PROTEIN_KINASE_DOM"/>
    <property type="match status" value="1"/>
</dbReference>
<keyword evidence="5" id="KW-0808">Transferase</keyword>
<accession>A0A6P5SE56</accession>
<dbReference type="GO" id="GO:0005886">
    <property type="term" value="C:plasma membrane"/>
    <property type="evidence" value="ECO:0007669"/>
    <property type="project" value="TreeGrafter"/>
</dbReference>
<dbReference type="PANTHER" id="PTHR27001">
    <property type="entry name" value="OS01G0253100 PROTEIN"/>
    <property type="match status" value="1"/>
</dbReference>
<dbReference type="Gene3D" id="3.30.200.20">
    <property type="entry name" value="Phosphorylase Kinase, domain 1"/>
    <property type="match status" value="1"/>
</dbReference>
<dbReference type="GO" id="GO:0004674">
    <property type="term" value="F:protein serine/threonine kinase activity"/>
    <property type="evidence" value="ECO:0007669"/>
    <property type="project" value="UniProtKB-KW"/>
</dbReference>
<keyword evidence="11 16" id="KW-0472">Membrane</keyword>
<feature type="transmembrane region" description="Helical" evidence="16">
    <location>
        <begin position="539"/>
        <end position="558"/>
    </location>
</feature>
<evidence type="ECO:0000256" key="9">
    <source>
        <dbReference type="ARBA" id="ARBA00022840"/>
    </source>
</evidence>
<dbReference type="FunFam" id="1.10.510.10:FF:001023">
    <property type="entry name" value="Os07g0541700 protein"/>
    <property type="match status" value="1"/>
</dbReference>
<evidence type="ECO:0000256" key="15">
    <source>
        <dbReference type="SAM" id="MobiDB-lite"/>
    </source>
</evidence>
<evidence type="ECO:0000256" key="5">
    <source>
        <dbReference type="ARBA" id="ARBA00022679"/>
    </source>
</evidence>
<evidence type="ECO:0000256" key="14">
    <source>
        <dbReference type="PROSITE-ProRule" id="PRU10141"/>
    </source>
</evidence>
<keyword evidence="4" id="KW-0723">Serine/threonine-protein kinase</keyword>
<dbReference type="PROSITE" id="PS00107">
    <property type="entry name" value="PROTEIN_KINASE_ATP"/>
    <property type="match status" value="1"/>
</dbReference>
<feature type="transmembrane region" description="Helical" evidence="16">
    <location>
        <begin position="686"/>
        <end position="704"/>
    </location>
</feature>
<evidence type="ECO:0000256" key="1">
    <source>
        <dbReference type="ARBA" id="ARBA00004370"/>
    </source>
</evidence>
<keyword evidence="6 16" id="KW-0812">Transmembrane</keyword>
<dbReference type="KEGG" id="pavi:110757785"/>
<dbReference type="InterPro" id="IPR000719">
    <property type="entry name" value="Prot_kinase_dom"/>
</dbReference>
<gene>
    <name evidence="19" type="primary">LOC110757785</name>
</gene>
<comment type="subcellular location">
    <subcellularLocation>
        <location evidence="1">Membrane</location>
    </subcellularLocation>
</comment>
<keyword evidence="7 14" id="KW-0547">Nucleotide-binding</keyword>
<dbReference type="Proteomes" id="UP000515124">
    <property type="component" value="Unplaced"/>
</dbReference>
<dbReference type="GO" id="GO:0005524">
    <property type="term" value="F:ATP binding"/>
    <property type="evidence" value="ECO:0007669"/>
    <property type="project" value="UniProtKB-UniRule"/>
</dbReference>
<evidence type="ECO:0000313" key="18">
    <source>
        <dbReference type="Proteomes" id="UP000515124"/>
    </source>
</evidence>
<comment type="catalytic activity">
    <reaction evidence="13">
        <text>L-seryl-[protein] + ATP = O-phospho-L-seryl-[protein] + ADP + H(+)</text>
        <dbReference type="Rhea" id="RHEA:17989"/>
        <dbReference type="Rhea" id="RHEA-COMP:9863"/>
        <dbReference type="Rhea" id="RHEA-COMP:11604"/>
        <dbReference type="ChEBI" id="CHEBI:15378"/>
        <dbReference type="ChEBI" id="CHEBI:29999"/>
        <dbReference type="ChEBI" id="CHEBI:30616"/>
        <dbReference type="ChEBI" id="CHEBI:83421"/>
        <dbReference type="ChEBI" id="CHEBI:456216"/>
        <dbReference type="EC" id="2.7.11.1"/>
    </reaction>
</comment>
<sequence>MAKSKVREREKEEAEAEEVGGVISSPAKSPHACHFVCGSNSTYYFFTTSISLLFFSFFSFSEASRSIPTPTLSSSYSPTTYTTASTSKTHHVDYTIIIILTVSSAAFIAFLLVSAMAVLRHQPRDDGAGESGNFSVRKLSWDEIERSTNNFCKVIGSGGYSNVYLARNPSGFWAIKINNGSERLNQVFKQELDILLHLQHPHIVKLLGYCDKQEEGALVFEYVANGNLQDKLHDGESTPVLPWRNRMAIAFQIAQALEYLHEKCPLQIVHMDIKASNILLDQDLNCKLCDFGSAKMGFSSTVRPPSSSMKSHVLTMMGSPGYTDPHYLRTGIASKKNDVYSFGVLVLELVTGMEAFSSEKGQFLTSLVGPRLRDGGADVAEAAGMVDPRLGAAGFDVEEAKTMLSVSATCLQQSPTLRPSAAQILQTIREKIPSVSFLQSHQKQIISITRRFLYERNPRIPSSKSPAFSNPHPYHCNYNAANGKLAMNNASFKTKPKTQRRRFLCTSQLAEYAPTTSAVYGFLLLSGGLFAYARSGSKGSILGGVSGAALMGTAYYLLQTPETKAIGDALGFGSAFLFASTMSSSSTLHLASAVTRRFLYERNPRIPSSKSPAFSNPHPYHCNYNAANGKLAMNNASFKTKPKTQRRRFLCTSQLAEYAPTTSAVYGFLLLSGGLFAYARSGSKGSILGGVSGAALMGTAYYLLQTPETKAIGDALGFGSAFLFASVFGIRLAATRKLAPAGPLLALSLSALAVFISAYLQDSH</sequence>
<protein>
    <recommendedName>
        <fullName evidence="3">non-specific serine/threonine protein kinase</fullName>
        <ecNumber evidence="3">2.7.11.1</ecNumber>
    </recommendedName>
</protein>
<evidence type="ECO:0000256" key="16">
    <source>
        <dbReference type="SAM" id="Phobius"/>
    </source>
</evidence>
<feature type="transmembrane region" description="Helical" evidence="16">
    <location>
        <begin position="716"/>
        <end position="734"/>
    </location>
</feature>
<evidence type="ECO:0000256" key="12">
    <source>
        <dbReference type="ARBA" id="ARBA00047899"/>
    </source>
</evidence>
<name>A0A6P5SE56_PRUAV</name>
<evidence type="ECO:0000256" key="7">
    <source>
        <dbReference type="ARBA" id="ARBA00022741"/>
    </source>
</evidence>
<dbReference type="InterPro" id="IPR044890">
    <property type="entry name" value="TMEM14_sf"/>
</dbReference>
<feature type="transmembrane region" description="Helical" evidence="16">
    <location>
        <begin position="741"/>
        <end position="760"/>
    </location>
</feature>
<comment type="catalytic activity">
    <reaction evidence="12">
        <text>L-threonyl-[protein] + ATP = O-phospho-L-threonyl-[protein] + ADP + H(+)</text>
        <dbReference type="Rhea" id="RHEA:46608"/>
        <dbReference type="Rhea" id="RHEA-COMP:11060"/>
        <dbReference type="Rhea" id="RHEA-COMP:11605"/>
        <dbReference type="ChEBI" id="CHEBI:15378"/>
        <dbReference type="ChEBI" id="CHEBI:30013"/>
        <dbReference type="ChEBI" id="CHEBI:30616"/>
        <dbReference type="ChEBI" id="CHEBI:61977"/>
        <dbReference type="ChEBI" id="CHEBI:456216"/>
        <dbReference type="EC" id="2.7.11.1"/>
    </reaction>
</comment>
<dbReference type="Gene3D" id="1.10.10.1740">
    <property type="entry name" value="Transmembrane protein 14-like"/>
    <property type="match status" value="2"/>
</dbReference>
<evidence type="ECO:0000259" key="17">
    <source>
        <dbReference type="PROSITE" id="PS50011"/>
    </source>
</evidence>
<evidence type="ECO:0000256" key="3">
    <source>
        <dbReference type="ARBA" id="ARBA00012513"/>
    </source>
</evidence>
<dbReference type="InterPro" id="IPR017441">
    <property type="entry name" value="Protein_kinase_ATP_BS"/>
</dbReference>
<dbReference type="Gene3D" id="1.10.510.10">
    <property type="entry name" value="Transferase(Phosphotransferase) domain 1"/>
    <property type="match status" value="1"/>
</dbReference>
<dbReference type="RefSeq" id="XP_021815195.1">
    <property type="nucleotide sequence ID" value="XM_021959503.1"/>
</dbReference>
<dbReference type="PROSITE" id="PS00108">
    <property type="entry name" value="PROTEIN_KINASE_ST"/>
    <property type="match status" value="1"/>
</dbReference>
<evidence type="ECO:0000313" key="19">
    <source>
        <dbReference type="RefSeq" id="XP_021815195.1"/>
    </source>
</evidence>
<feature type="region of interest" description="Disordered" evidence="15">
    <location>
        <begin position="1"/>
        <end position="21"/>
    </location>
</feature>
<feature type="compositionally biased region" description="Basic and acidic residues" evidence="15">
    <location>
        <begin position="1"/>
        <end position="12"/>
    </location>
</feature>
<feature type="domain" description="Protein kinase" evidence="17">
    <location>
        <begin position="149"/>
        <end position="438"/>
    </location>
</feature>
<reference evidence="19" key="1">
    <citation type="submission" date="2025-08" db="UniProtKB">
        <authorList>
            <consortium name="RefSeq"/>
        </authorList>
    </citation>
    <scope>IDENTIFICATION</scope>
</reference>
<dbReference type="EC" id="2.7.11.1" evidence="3"/>
<dbReference type="GeneID" id="110757785"/>
<dbReference type="InterPro" id="IPR008271">
    <property type="entry name" value="Ser/Thr_kinase_AS"/>
</dbReference>
<feature type="transmembrane region" description="Helical" evidence="16">
    <location>
        <begin position="570"/>
        <end position="591"/>
    </location>
</feature>
<dbReference type="SMART" id="SM00220">
    <property type="entry name" value="S_TKc"/>
    <property type="match status" value="1"/>
</dbReference>
<evidence type="ECO:0000256" key="8">
    <source>
        <dbReference type="ARBA" id="ARBA00022777"/>
    </source>
</evidence>
<keyword evidence="8" id="KW-0418">Kinase</keyword>
<dbReference type="PANTHER" id="PTHR27001:SF585">
    <property type="entry name" value="OS02G0648100 PROTEIN"/>
    <property type="match status" value="1"/>
</dbReference>
<evidence type="ECO:0000256" key="6">
    <source>
        <dbReference type="ARBA" id="ARBA00022692"/>
    </source>
</evidence>
<evidence type="ECO:0000256" key="11">
    <source>
        <dbReference type="ARBA" id="ARBA00023136"/>
    </source>
</evidence>
<dbReference type="InterPro" id="IPR005349">
    <property type="entry name" value="TMEM14"/>
</dbReference>
<evidence type="ECO:0000256" key="2">
    <source>
        <dbReference type="ARBA" id="ARBA00007590"/>
    </source>
</evidence>
<dbReference type="AlphaFoldDB" id="A0A6P5SE56"/>
<organism evidence="18 19">
    <name type="scientific">Prunus avium</name>
    <name type="common">Cherry</name>
    <name type="synonym">Cerasus avium</name>
    <dbReference type="NCBI Taxonomy" id="42229"/>
    <lineage>
        <taxon>Eukaryota</taxon>
        <taxon>Viridiplantae</taxon>
        <taxon>Streptophyta</taxon>
        <taxon>Embryophyta</taxon>
        <taxon>Tracheophyta</taxon>
        <taxon>Spermatophyta</taxon>
        <taxon>Magnoliopsida</taxon>
        <taxon>eudicotyledons</taxon>
        <taxon>Gunneridae</taxon>
        <taxon>Pentapetalae</taxon>
        <taxon>rosids</taxon>
        <taxon>fabids</taxon>
        <taxon>Rosales</taxon>
        <taxon>Rosaceae</taxon>
        <taxon>Amygdaloideae</taxon>
        <taxon>Amygdaleae</taxon>
        <taxon>Prunus</taxon>
    </lineage>
</organism>
<feature type="transmembrane region" description="Helical" evidence="16">
    <location>
        <begin position="509"/>
        <end position="533"/>
    </location>
</feature>
<feature type="transmembrane region" description="Helical" evidence="16">
    <location>
        <begin position="94"/>
        <end position="119"/>
    </location>
</feature>